<evidence type="ECO:0000313" key="3">
    <source>
        <dbReference type="Proteomes" id="UP000325081"/>
    </source>
</evidence>
<evidence type="ECO:0000313" key="2">
    <source>
        <dbReference type="EMBL" id="GER50182.1"/>
    </source>
</evidence>
<comment type="caution">
    <text evidence="2">The sequence shown here is derived from an EMBL/GenBank/DDBJ whole genome shotgun (WGS) entry which is preliminary data.</text>
</comment>
<dbReference type="PANTHER" id="PTHR46328">
    <property type="entry name" value="FAR-RED IMPAIRED RESPONSIVE (FAR1) FAMILY PROTEIN-RELATED"/>
    <property type="match status" value="1"/>
</dbReference>
<feature type="domain" description="FAR1" evidence="1">
    <location>
        <begin position="27"/>
        <end position="100"/>
    </location>
</feature>
<dbReference type="Proteomes" id="UP000325081">
    <property type="component" value="Unassembled WGS sequence"/>
</dbReference>
<gene>
    <name evidence="2" type="ORF">STAS_27477</name>
</gene>
<protein>
    <submittedName>
        <fullName evidence="2">FAR1-related protein</fullName>
    </submittedName>
</protein>
<dbReference type="AlphaFoldDB" id="A0A5A7QYR6"/>
<dbReference type="PANTHER" id="PTHR46328:SF30">
    <property type="entry name" value="OS04G0641500 PROTEIN"/>
    <property type="match status" value="1"/>
</dbReference>
<name>A0A5A7QYR6_STRAF</name>
<dbReference type="OrthoDB" id="1433510at2759"/>
<dbReference type="Pfam" id="PF03101">
    <property type="entry name" value="FAR1"/>
    <property type="match status" value="1"/>
</dbReference>
<evidence type="ECO:0000259" key="1">
    <source>
        <dbReference type="Pfam" id="PF03101"/>
    </source>
</evidence>
<proteinExistence type="predicted"/>
<dbReference type="InterPro" id="IPR004330">
    <property type="entry name" value="FAR1_DNA_bnd_dom"/>
</dbReference>
<keyword evidence="3" id="KW-1185">Reference proteome</keyword>
<dbReference type="EMBL" id="BKCP01009148">
    <property type="protein sequence ID" value="GER50182.1"/>
    <property type="molecule type" value="Genomic_DNA"/>
</dbReference>
<accession>A0A5A7QYR6</accession>
<reference evidence="3" key="1">
    <citation type="journal article" date="2019" name="Curr. Biol.">
        <title>Genome Sequence of Striga asiatica Provides Insight into the Evolution of Plant Parasitism.</title>
        <authorList>
            <person name="Yoshida S."/>
            <person name="Kim S."/>
            <person name="Wafula E.K."/>
            <person name="Tanskanen J."/>
            <person name="Kim Y.M."/>
            <person name="Honaas L."/>
            <person name="Yang Z."/>
            <person name="Spallek T."/>
            <person name="Conn C.E."/>
            <person name="Ichihashi Y."/>
            <person name="Cheong K."/>
            <person name="Cui S."/>
            <person name="Der J.P."/>
            <person name="Gundlach H."/>
            <person name="Jiao Y."/>
            <person name="Hori C."/>
            <person name="Ishida J.K."/>
            <person name="Kasahara H."/>
            <person name="Kiba T."/>
            <person name="Kim M.S."/>
            <person name="Koo N."/>
            <person name="Laohavisit A."/>
            <person name="Lee Y.H."/>
            <person name="Lumba S."/>
            <person name="McCourt P."/>
            <person name="Mortimer J.C."/>
            <person name="Mutuku J.M."/>
            <person name="Nomura T."/>
            <person name="Sasaki-Sekimoto Y."/>
            <person name="Seto Y."/>
            <person name="Wang Y."/>
            <person name="Wakatake T."/>
            <person name="Sakakibara H."/>
            <person name="Demura T."/>
            <person name="Yamaguchi S."/>
            <person name="Yoneyama K."/>
            <person name="Manabe R.I."/>
            <person name="Nelson D.C."/>
            <person name="Schulman A.H."/>
            <person name="Timko M.P."/>
            <person name="dePamphilis C.W."/>
            <person name="Choi D."/>
            <person name="Shirasu K."/>
        </authorList>
    </citation>
    <scope>NUCLEOTIDE SEQUENCE [LARGE SCALE GENOMIC DNA]</scope>
    <source>
        <strain evidence="3">cv. UVA1</strain>
    </source>
</reference>
<organism evidence="2 3">
    <name type="scientific">Striga asiatica</name>
    <name type="common">Asiatic witchweed</name>
    <name type="synonym">Buchnera asiatica</name>
    <dbReference type="NCBI Taxonomy" id="4170"/>
    <lineage>
        <taxon>Eukaryota</taxon>
        <taxon>Viridiplantae</taxon>
        <taxon>Streptophyta</taxon>
        <taxon>Embryophyta</taxon>
        <taxon>Tracheophyta</taxon>
        <taxon>Spermatophyta</taxon>
        <taxon>Magnoliopsida</taxon>
        <taxon>eudicotyledons</taxon>
        <taxon>Gunneridae</taxon>
        <taxon>Pentapetalae</taxon>
        <taxon>asterids</taxon>
        <taxon>lamiids</taxon>
        <taxon>Lamiales</taxon>
        <taxon>Orobanchaceae</taxon>
        <taxon>Buchnereae</taxon>
        <taxon>Striga</taxon>
    </lineage>
</organism>
<sequence>MDVGKSHTESIKPYNGQWFRELREAVDFYKRYALNVGFDVRHSTLVKARDKTILWKFMVCSCDGYKHCVVIDPTALDEGRAMRRRVSNRVGRNARIGLRALSQVVDARMMGIML</sequence>